<reference evidence="9" key="1">
    <citation type="journal article" date="2023" name="Front. Microbiol.">
        <title>Genome analysis of Candidatus Aschnera chinzeii, the bacterial endosymbiont of the blood-sucking bat fly Penicillidia jenynsii (Insecta: Diptera: Nycteribiidae).</title>
        <authorList>
            <person name="Koga R."/>
            <person name="Moriyama M."/>
            <person name="Nozaki T."/>
            <person name="Fukatsu T."/>
        </authorList>
    </citation>
    <scope>NUCLEOTIDE SEQUENCE</scope>
    <source>
        <strain evidence="9">Kw-01</strain>
    </source>
</reference>
<comment type="similarity">
    <text evidence="8">Belongs to the FtsB family.</text>
</comment>
<dbReference type="GO" id="GO:0043093">
    <property type="term" value="P:FtsZ-dependent cytokinesis"/>
    <property type="evidence" value="ECO:0007669"/>
    <property type="project" value="UniProtKB-UniRule"/>
</dbReference>
<sequence>MNKLTIILLFILVWLQYSLWFTKSGLLNYINTKNEIFIIYKKNINLKEKNKLLYFEINDLCMGYEAIEEQARTELNMIKPNESYYRIINE</sequence>
<evidence type="ECO:0000256" key="5">
    <source>
        <dbReference type="ARBA" id="ARBA00023054"/>
    </source>
</evidence>
<keyword evidence="4 8" id="KW-1133">Transmembrane helix</keyword>
<evidence type="ECO:0000256" key="6">
    <source>
        <dbReference type="ARBA" id="ARBA00023136"/>
    </source>
</evidence>
<comment type="subcellular location">
    <subcellularLocation>
        <location evidence="8">Cell inner membrane</location>
        <topology evidence="8">Single-pass type II membrane protein</topology>
    </subcellularLocation>
    <text evidence="8">Localizes to the division septum.</text>
</comment>
<dbReference type="GO" id="GO:0032153">
    <property type="term" value="C:cell division site"/>
    <property type="evidence" value="ECO:0007669"/>
    <property type="project" value="UniProtKB-UniRule"/>
</dbReference>
<evidence type="ECO:0000256" key="2">
    <source>
        <dbReference type="ARBA" id="ARBA00022618"/>
    </source>
</evidence>
<feature type="topological domain" description="Cytoplasmic" evidence="8">
    <location>
        <begin position="1"/>
        <end position="3"/>
    </location>
</feature>
<reference evidence="9" key="2">
    <citation type="submission" date="2023-10" db="EMBL/GenBank/DDBJ databases">
        <authorList>
            <person name="Koga R."/>
            <person name="Fukatsu T."/>
        </authorList>
    </citation>
    <scope>NUCLEOTIDE SEQUENCE</scope>
    <source>
        <strain evidence="9">Kw-01</strain>
    </source>
</reference>
<dbReference type="GO" id="GO:0005886">
    <property type="term" value="C:plasma membrane"/>
    <property type="evidence" value="ECO:0007669"/>
    <property type="project" value="UniProtKB-SubCell"/>
</dbReference>
<keyword evidence="1 8" id="KW-1003">Cell membrane</keyword>
<organism evidence="9">
    <name type="scientific">Candidatus Aschnera chinzeii</name>
    <dbReference type="NCBI Taxonomy" id="1485666"/>
    <lineage>
        <taxon>Bacteria</taxon>
        <taxon>Pseudomonadati</taxon>
        <taxon>Pseudomonadota</taxon>
        <taxon>Gammaproteobacteria</taxon>
        <taxon>Enterobacterales</taxon>
        <taxon>Enterobacteriaceae</taxon>
        <taxon>Candidatus Aschnera</taxon>
    </lineage>
</organism>
<keyword evidence="5" id="KW-0175">Coiled coil</keyword>
<dbReference type="InterPro" id="IPR023081">
    <property type="entry name" value="Cell_div_FtsB"/>
</dbReference>
<keyword evidence="3 8" id="KW-0812">Transmembrane</keyword>
<keyword evidence="7 8" id="KW-0131">Cell cycle</keyword>
<name>A0AAT9G541_9ENTR</name>
<evidence type="ECO:0000256" key="3">
    <source>
        <dbReference type="ARBA" id="ARBA00022692"/>
    </source>
</evidence>
<dbReference type="PANTHER" id="PTHR37485:SF1">
    <property type="entry name" value="CELL DIVISION PROTEIN FTSB"/>
    <property type="match status" value="1"/>
</dbReference>
<evidence type="ECO:0000256" key="4">
    <source>
        <dbReference type="ARBA" id="ARBA00022989"/>
    </source>
</evidence>
<dbReference type="InterPro" id="IPR007060">
    <property type="entry name" value="FtsL/DivIC"/>
</dbReference>
<gene>
    <name evidence="8 9" type="primary">ftsB</name>
    <name evidence="9" type="ORF">ACHINZ_4920</name>
</gene>
<comment type="subunit">
    <text evidence="8">Part of a complex composed of FtsB, FtsL and FtsQ.</text>
</comment>
<keyword evidence="2 8" id="KW-0132">Cell division</keyword>
<dbReference type="PANTHER" id="PTHR37485">
    <property type="entry name" value="CELL DIVISION PROTEIN FTSB"/>
    <property type="match status" value="1"/>
</dbReference>
<accession>A0AAT9G541</accession>
<dbReference type="GO" id="GO:0030428">
    <property type="term" value="C:cell septum"/>
    <property type="evidence" value="ECO:0007669"/>
    <property type="project" value="TreeGrafter"/>
</dbReference>
<evidence type="ECO:0000256" key="8">
    <source>
        <dbReference type="HAMAP-Rule" id="MF_00599"/>
    </source>
</evidence>
<feature type="topological domain" description="Periplasmic" evidence="8">
    <location>
        <begin position="22"/>
        <end position="90"/>
    </location>
</feature>
<keyword evidence="8" id="KW-0997">Cell inner membrane</keyword>
<dbReference type="HAMAP" id="MF_00599">
    <property type="entry name" value="FtsB"/>
    <property type="match status" value="1"/>
</dbReference>
<proteinExistence type="inferred from homology"/>
<dbReference type="Pfam" id="PF04977">
    <property type="entry name" value="DivIC"/>
    <property type="match status" value="1"/>
</dbReference>
<comment type="function">
    <text evidence="8">Essential cell division protein. May link together the upstream cell division proteins, which are predominantly cytoplasmic, with the downstream cell division proteins, which are predominantly periplasmic.</text>
</comment>
<dbReference type="EMBL" id="AP028961">
    <property type="protein sequence ID" value="BET44819.1"/>
    <property type="molecule type" value="Genomic_DNA"/>
</dbReference>
<dbReference type="AlphaFoldDB" id="A0AAT9G541"/>
<evidence type="ECO:0000256" key="1">
    <source>
        <dbReference type="ARBA" id="ARBA00022475"/>
    </source>
</evidence>
<protein>
    <recommendedName>
        <fullName evidence="8">Cell division protein FtsB</fullName>
    </recommendedName>
</protein>
<keyword evidence="6 8" id="KW-0472">Membrane</keyword>
<evidence type="ECO:0000256" key="7">
    <source>
        <dbReference type="ARBA" id="ARBA00023306"/>
    </source>
</evidence>
<evidence type="ECO:0000313" key="9">
    <source>
        <dbReference type="EMBL" id="BET44819.1"/>
    </source>
</evidence>